<evidence type="ECO:0000313" key="1">
    <source>
        <dbReference type="EMBL" id="SHK06780.1"/>
    </source>
</evidence>
<name>A0A1M6PFV2_9FIRM</name>
<proteinExistence type="predicted"/>
<dbReference type="InterPro" id="IPR010838">
    <property type="entry name" value="DUF1444"/>
</dbReference>
<evidence type="ECO:0000313" key="2">
    <source>
        <dbReference type="Proteomes" id="UP000184536"/>
    </source>
</evidence>
<keyword evidence="2" id="KW-1185">Reference proteome</keyword>
<dbReference type="RefSeq" id="WP_110942548.1">
    <property type="nucleotide sequence ID" value="NZ_FQZV01000069.1"/>
</dbReference>
<reference evidence="2" key="1">
    <citation type="submission" date="2016-11" db="EMBL/GenBank/DDBJ databases">
        <authorList>
            <person name="Varghese N."/>
            <person name="Submissions S."/>
        </authorList>
    </citation>
    <scope>NUCLEOTIDE SEQUENCE [LARGE SCALE GENOMIC DNA]</scope>
    <source>
        <strain evidence="2">DSM 17957</strain>
    </source>
</reference>
<sequence length="245" mass="28524">MLTIADFSRKIIYDLNKTFPKASLQGKYVVVESDPNSVSIPVSSIYREYQEIKDYGKTLTSYIRIISDILNQYKFKIDYTNVYPMLKSRMFGKGEKDLDFYREEAFADLDTLYVTDAGEVFRFVLKTDDVNFDMVKKAAWENLNKMRNPLVKLDKVLEIYTLKFTTDYNSTLLLSTALQNQICKKIGRDYLFAIPSATTLIVGKLCHEYIKIIESLIMIDNDPNKVSDKVYRCKNGIFDIIDERY</sequence>
<dbReference type="Proteomes" id="UP000184536">
    <property type="component" value="Unassembled WGS sequence"/>
</dbReference>
<gene>
    <name evidence="1" type="ORF">SAMN02745975_03571</name>
</gene>
<dbReference type="AlphaFoldDB" id="A0A1M6PFV2"/>
<protein>
    <submittedName>
        <fullName evidence="1">Uncharacterized protein</fullName>
    </submittedName>
</protein>
<organism evidence="1 2">
    <name type="scientific">Geosporobacter subterraneus DSM 17957</name>
    <dbReference type="NCBI Taxonomy" id="1121919"/>
    <lineage>
        <taxon>Bacteria</taxon>
        <taxon>Bacillati</taxon>
        <taxon>Bacillota</taxon>
        <taxon>Clostridia</taxon>
        <taxon>Peptostreptococcales</taxon>
        <taxon>Thermotaleaceae</taxon>
        <taxon>Geosporobacter</taxon>
    </lineage>
</organism>
<dbReference type="Pfam" id="PF07285">
    <property type="entry name" value="DUF1444"/>
    <property type="match status" value="1"/>
</dbReference>
<dbReference type="EMBL" id="FQZV01000069">
    <property type="protein sequence ID" value="SHK06780.1"/>
    <property type="molecule type" value="Genomic_DNA"/>
</dbReference>
<dbReference type="OrthoDB" id="1935253at2"/>
<accession>A0A1M6PFV2</accession>